<keyword evidence="8 17" id="KW-0521">NADP</keyword>
<dbReference type="GO" id="GO:0052855">
    <property type="term" value="F:ADP-dependent NAD(P)H-hydrate dehydratase activity"/>
    <property type="evidence" value="ECO:0007669"/>
    <property type="project" value="UniProtKB-UniRule"/>
</dbReference>
<evidence type="ECO:0000256" key="12">
    <source>
        <dbReference type="ARBA" id="ARBA00023239"/>
    </source>
</evidence>
<comment type="similarity">
    <text evidence="18">Belongs to the NnrE/AIBP family.</text>
</comment>
<dbReference type="GO" id="GO:0052856">
    <property type="term" value="F:NAD(P)HX epimerase activity"/>
    <property type="evidence" value="ECO:0007669"/>
    <property type="project" value="UniProtKB-UniRule"/>
</dbReference>
<comment type="function">
    <text evidence="18">Catalyzes the epimerization of the S- and R-forms of NAD(P)HX, a damaged form of NAD(P)H that is a result of enzymatic or heat-dependent hydration. This is a prerequisite for the S-specific NAD(P)H-hydrate dehydratase to allow the repair of both epimers of NAD(P)HX.</text>
</comment>
<dbReference type="Proteomes" id="UP000284219">
    <property type="component" value="Unassembled WGS sequence"/>
</dbReference>
<feature type="binding site" evidence="17">
    <location>
        <position position="335"/>
    </location>
    <ligand>
        <name>(6S)-NADPHX</name>
        <dbReference type="ChEBI" id="CHEBI:64076"/>
    </ligand>
</feature>
<comment type="caution">
    <text evidence="22">The sequence shown here is derived from an EMBL/GenBank/DDBJ whole genome shotgun (WGS) entry which is preliminary data.</text>
</comment>
<dbReference type="EMBL" id="MCHY01000009">
    <property type="protein sequence ID" value="RKD22608.1"/>
    <property type="molecule type" value="Genomic_DNA"/>
</dbReference>
<feature type="binding site" evidence="17">
    <location>
        <position position="384"/>
    </location>
    <ligand>
        <name>(6S)-NADPHX</name>
        <dbReference type="ChEBI" id="CHEBI:64076"/>
    </ligand>
</feature>
<name>A0A419SFP6_9BACL</name>
<reference evidence="22 23" key="1">
    <citation type="submission" date="2016-08" db="EMBL/GenBank/DDBJ databases">
        <title>Novel Firmicute Genomes.</title>
        <authorList>
            <person name="Poppleton D.I."/>
            <person name="Gribaldo S."/>
        </authorList>
    </citation>
    <scope>NUCLEOTIDE SEQUENCE [LARGE SCALE GENOMIC DNA]</scope>
    <source>
        <strain evidence="22 23">RAOx-1</strain>
    </source>
</reference>
<dbReference type="InterPro" id="IPR004443">
    <property type="entry name" value="YjeF_N_dom"/>
</dbReference>
<evidence type="ECO:0000256" key="16">
    <source>
        <dbReference type="ARBA" id="ARBA00049209"/>
    </source>
</evidence>
<evidence type="ECO:0000256" key="14">
    <source>
        <dbReference type="ARBA" id="ARBA00025153"/>
    </source>
</evidence>
<gene>
    <name evidence="18" type="primary">nnrE</name>
    <name evidence="17" type="synonym">nnrD</name>
    <name evidence="22" type="ORF">BEP19_10125</name>
</gene>
<evidence type="ECO:0000256" key="13">
    <source>
        <dbReference type="ARBA" id="ARBA00023268"/>
    </source>
</evidence>
<dbReference type="PANTHER" id="PTHR12592">
    <property type="entry name" value="ATP-DEPENDENT (S)-NAD(P)H-HYDRATE DEHYDRATASE FAMILY MEMBER"/>
    <property type="match status" value="1"/>
</dbReference>
<dbReference type="PROSITE" id="PS51383">
    <property type="entry name" value="YJEF_C_3"/>
    <property type="match status" value="1"/>
</dbReference>
<dbReference type="SUPFAM" id="SSF64153">
    <property type="entry name" value="YjeF N-terminal domain-like"/>
    <property type="match status" value="1"/>
</dbReference>
<evidence type="ECO:0000256" key="19">
    <source>
        <dbReference type="PIRNR" id="PIRNR017184"/>
    </source>
</evidence>
<evidence type="ECO:0000256" key="11">
    <source>
        <dbReference type="ARBA" id="ARBA00023235"/>
    </source>
</evidence>
<accession>A0A419SFP6</accession>
<comment type="cofactor">
    <cofactor evidence="18 19">
        <name>K(+)</name>
        <dbReference type="ChEBI" id="CHEBI:29103"/>
    </cofactor>
    <text evidence="18 19">Binds 1 potassium ion per subunit.</text>
</comment>
<evidence type="ECO:0000256" key="17">
    <source>
        <dbReference type="HAMAP-Rule" id="MF_01965"/>
    </source>
</evidence>
<feature type="binding site" evidence="18">
    <location>
        <position position="165"/>
    </location>
    <ligand>
        <name>K(+)</name>
        <dbReference type="ChEBI" id="CHEBI:29103"/>
    </ligand>
</feature>
<comment type="similarity">
    <text evidence="17">Belongs to the NnrD/CARKD family.</text>
</comment>
<evidence type="ECO:0000256" key="8">
    <source>
        <dbReference type="ARBA" id="ARBA00022857"/>
    </source>
</evidence>
<comment type="caution">
    <text evidence="18">Lacks conserved residue(s) required for the propagation of feature annotation.</text>
</comment>
<dbReference type="NCBIfam" id="TIGR00197">
    <property type="entry name" value="yjeF_nterm"/>
    <property type="match status" value="1"/>
</dbReference>
<feature type="binding site" evidence="17">
    <location>
        <position position="264"/>
    </location>
    <ligand>
        <name>(6S)-NADPHX</name>
        <dbReference type="ChEBI" id="CHEBI:64076"/>
    </ligand>
</feature>
<dbReference type="AlphaFoldDB" id="A0A419SFP6"/>
<dbReference type="Pfam" id="PF03853">
    <property type="entry name" value="YjeF_N"/>
    <property type="match status" value="1"/>
</dbReference>
<dbReference type="EC" id="5.1.99.6" evidence="19"/>
<keyword evidence="23" id="KW-1185">Reference proteome</keyword>
<comment type="similarity">
    <text evidence="4 19">In the C-terminal section; belongs to the NnrD/CARKD family.</text>
</comment>
<comment type="cofactor">
    <cofactor evidence="17">
        <name>Mg(2+)</name>
        <dbReference type="ChEBI" id="CHEBI:18420"/>
    </cofactor>
</comment>
<evidence type="ECO:0000256" key="5">
    <source>
        <dbReference type="ARBA" id="ARBA00022723"/>
    </source>
</evidence>
<dbReference type="InterPro" id="IPR036652">
    <property type="entry name" value="YjeF_N_dom_sf"/>
</dbReference>
<feature type="binding site" evidence="17">
    <location>
        <position position="451"/>
    </location>
    <ligand>
        <name>(6S)-NADPHX</name>
        <dbReference type="ChEBI" id="CHEBI:64076"/>
    </ligand>
</feature>
<dbReference type="EC" id="4.2.1.136" evidence="19"/>
<feature type="binding site" evidence="18">
    <location>
        <position position="57"/>
    </location>
    <ligand>
        <name>K(+)</name>
        <dbReference type="ChEBI" id="CHEBI:29103"/>
    </ligand>
</feature>
<comment type="function">
    <text evidence="14 19">Bifunctional enzyme that catalyzes the epimerization of the S- and R-forms of NAD(P)HX and the dehydration of the S-form of NAD(P)HX at the expense of ADP, which is converted to AMP. This allows the repair of both epimers of NAD(P)HX, a damaged form of NAD(P)H that is a result of enzymatic or heat-dependent hydration.</text>
</comment>
<comment type="catalytic activity">
    <reaction evidence="2 18 19">
        <text>(6R)-NADPHX = (6S)-NADPHX</text>
        <dbReference type="Rhea" id="RHEA:32227"/>
        <dbReference type="ChEBI" id="CHEBI:64076"/>
        <dbReference type="ChEBI" id="CHEBI:64077"/>
        <dbReference type="EC" id="5.1.99.6"/>
    </reaction>
</comment>
<feature type="domain" description="YjeF N-terminal" evidence="21">
    <location>
        <begin position="9"/>
        <end position="219"/>
    </location>
</feature>
<feature type="binding site" evidence="18">
    <location>
        <position position="162"/>
    </location>
    <ligand>
        <name>(6S)-NADPHX</name>
        <dbReference type="ChEBI" id="CHEBI:64076"/>
    </ligand>
</feature>
<feature type="binding site" evidence="17">
    <location>
        <position position="450"/>
    </location>
    <ligand>
        <name>AMP</name>
        <dbReference type="ChEBI" id="CHEBI:456215"/>
    </ligand>
</feature>
<keyword evidence="9 18" id="KW-0630">Potassium</keyword>
<feature type="binding site" evidence="18">
    <location>
        <begin position="56"/>
        <end position="60"/>
    </location>
    <ligand>
        <name>(6S)-NADPHX</name>
        <dbReference type="ChEBI" id="CHEBI:64076"/>
    </ligand>
</feature>
<dbReference type="InterPro" id="IPR030677">
    <property type="entry name" value="Nnr"/>
</dbReference>
<dbReference type="HAMAP" id="MF_01965">
    <property type="entry name" value="NADHX_dehydratase"/>
    <property type="match status" value="1"/>
</dbReference>
<dbReference type="PROSITE" id="PS51385">
    <property type="entry name" value="YJEF_N"/>
    <property type="match status" value="1"/>
</dbReference>
<dbReference type="Pfam" id="PF01256">
    <property type="entry name" value="Carb_kinase"/>
    <property type="match status" value="1"/>
</dbReference>
<keyword evidence="13" id="KW-0511">Multifunctional enzyme</keyword>
<keyword evidence="5 18" id="KW-0479">Metal-binding</keyword>
<organism evidence="22 23">
    <name type="scientific">Ammoniphilus oxalaticus</name>
    <dbReference type="NCBI Taxonomy" id="66863"/>
    <lineage>
        <taxon>Bacteria</taxon>
        <taxon>Bacillati</taxon>
        <taxon>Bacillota</taxon>
        <taxon>Bacilli</taxon>
        <taxon>Bacillales</taxon>
        <taxon>Paenibacillaceae</taxon>
        <taxon>Aneurinibacillus group</taxon>
        <taxon>Ammoniphilus</taxon>
    </lineage>
</organism>
<evidence type="ECO:0000256" key="15">
    <source>
        <dbReference type="ARBA" id="ARBA00048238"/>
    </source>
</evidence>
<evidence type="ECO:0000256" key="4">
    <source>
        <dbReference type="ARBA" id="ARBA00009524"/>
    </source>
</evidence>
<evidence type="ECO:0000259" key="21">
    <source>
        <dbReference type="PROSITE" id="PS51385"/>
    </source>
</evidence>
<evidence type="ECO:0000256" key="18">
    <source>
        <dbReference type="HAMAP-Rule" id="MF_01966"/>
    </source>
</evidence>
<feature type="binding site" evidence="18">
    <location>
        <position position="127"/>
    </location>
    <ligand>
        <name>K(+)</name>
        <dbReference type="ChEBI" id="CHEBI:29103"/>
    </ligand>
</feature>
<comment type="catalytic activity">
    <reaction evidence="16 17 19">
        <text>(6S)-NADPHX + ADP = AMP + phosphate + NADPH + H(+)</text>
        <dbReference type="Rhea" id="RHEA:32235"/>
        <dbReference type="ChEBI" id="CHEBI:15378"/>
        <dbReference type="ChEBI" id="CHEBI:43474"/>
        <dbReference type="ChEBI" id="CHEBI:57783"/>
        <dbReference type="ChEBI" id="CHEBI:64076"/>
        <dbReference type="ChEBI" id="CHEBI:456215"/>
        <dbReference type="ChEBI" id="CHEBI:456216"/>
        <dbReference type="EC" id="4.2.1.136"/>
    </reaction>
</comment>
<feature type="binding site" evidence="17">
    <location>
        <begin position="421"/>
        <end position="425"/>
    </location>
    <ligand>
        <name>AMP</name>
        <dbReference type="ChEBI" id="CHEBI:456215"/>
    </ligand>
</feature>
<comment type="function">
    <text evidence="17">Catalyzes the dehydration of the S-form of NAD(P)HX at the expense of ADP, which is converted to AMP. Together with NAD(P)HX epimerase, which catalyzes the epimerization of the S- and R-forms, the enzyme allows the repair of both epimers of NAD(P)HX, a damaged form of NAD(P)H that is a result of enzymatic or heat-dependent hydration.</text>
</comment>
<evidence type="ECO:0000256" key="1">
    <source>
        <dbReference type="ARBA" id="ARBA00000013"/>
    </source>
</evidence>
<keyword evidence="6 17" id="KW-0547">Nucleotide-binding</keyword>
<evidence type="ECO:0000259" key="20">
    <source>
        <dbReference type="PROSITE" id="PS51383"/>
    </source>
</evidence>
<dbReference type="Gene3D" id="3.40.50.10260">
    <property type="entry name" value="YjeF N-terminal domain"/>
    <property type="match status" value="1"/>
</dbReference>
<dbReference type="RefSeq" id="WP_120190081.1">
    <property type="nucleotide sequence ID" value="NZ_MCHY01000009.1"/>
</dbReference>
<comment type="similarity">
    <text evidence="3 19">In the N-terminal section; belongs to the NnrE/AIBP family.</text>
</comment>
<evidence type="ECO:0000256" key="10">
    <source>
        <dbReference type="ARBA" id="ARBA00023027"/>
    </source>
</evidence>
<evidence type="ECO:0000256" key="2">
    <source>
        <dbReference type="ARBA" id="ARBA00000909"/>
    </source>
</evidence>
<dbReference type="GO" id="GO:0046496">
    <property type="term" value="P:nicotinamide nucleotide metabolic process"/>
    <property type="evidence" value="ECO:0007669"/>
    <property type="project" value="UniProtKB-UniRule"/>
</dbReference>
<evidence type="ECO:0000256" key="6">
    <source>
        <dbReference type="ARBA" id="ARBA00022741"/>
    </source>
</evidence>
<dbReference type="HAMAP" id="MF_01966">
    <property type="entry name" value="NADHX_epimerase"/>
    <property type="match status" value="1"/>
</dbReference>
<dbReference type="CDD" id="cd01171">
    <property type="entry name" value="YXKO-related"/>
    <property type="match status" value="1"/>
</dbReference>
<dbReference type="GO" id="GO:0046872">
    <property type="term" value="F:metal ion binding"/>
    <property type="evidence" value="ECO:0007669"/>
    <property type="project" value="UniProtKB-UniRule"/>
</dbReference>
<dbReference type="InterPro" id="IPR029056">
    <property type="entry name" value="Ribokinase-like"/>
</dbReference>
<dbReference type="GO" id="GO:0005524">
    <property type="term" value="F:ATP binding"/>
    <property type="evidence" value="ECO:0007669"/>
    <property type="project" value="UniProtKB-UniRule"/>
</dbReference>
<evidence type="ECO:0000313" key="23">
    <source>
        <dbReference type="Proteomes" id="UP000284219"/>
    </source>
</evidence>
<keyword evidence="12 17" id="KW-0456">Lyase</keyword>
<dbReference type="Gene3D" id="3.40.1190.20">
    <property type="match status" value="1"/>
</dbReference>
<dbReference type="NCBIfam" id="TIGR00196">
    <property type="entry name" value="yjeF_cterm"/>
    <property type="match status" value="1"/>
</dbReference>
<dbReference type="SUPFAM" id="SSF53613">
    <property type="entry name" value="Ribokinase-like"/>
    <property type="match status" value="1"/>
</dbReference>
<evidence type="ECO:0000256" key="9">
    <source>
        <dbReference type="ARBA" id="ARBA00022958"/>
    </source>
</evidence>
<keyword evidence="7 17" id="KW-0067">ATP-binding</keyword>
<dbReference type="OrthoDB" id="9806925at2"/>
<comment type="catalytic activity">
    <reaction evidence="15 17 19">
        <text>(6S)-NADHX + ADP = AMP + phosphate + NADH + H(+)</text>
        <dbReference type="Rhea" id="RHEA:32223"/>
        <dbReference type="ChEBI" id="CHEBI:15378"/>
        <dbReference type="ChEBI" id="CHEBI:43474"/>
        <dbReference type="ChEBI" id="CHEBI:57945"/>
        <dbReference type="ChEBI" id="CHEBI:64074"/>
        <dbReference type="ChEBI" id="CHEBI:456215"/>
        <dbReference type="ChEBI" id="CHEBI:456216"/>
        <dbReference type="EC" id="4.2.1.136"/>
    </reaction>
</comment>
<dbReference type="PANTHER" id="PTHR12592:SF0">
    <property type="entry name" value="ATP-DEPENDENT (S)-NAD(P)H-HYDRATE DEHYDRATASE"/>
    <property type="match status" value="1"/>
</dbReference>
<dbReference type="InterPro" id="IPR000631">
    <property type="entry name" value="CARKD"/>
</dbReference>
<keyword evidence="10 17" id="KW-0520">NAD</keyword>
<comment type="subunit">
    <text evidence="17">Homotetramer.</text>
</comment>
<protein>
    <recommendedName>
        <fullName evidence="19">Bifunctional NAD(P)H-hydrate repair enzyme</fullName>
    </recommendedName>
    <alternativeName>
        <fullName evidence="19">Nicotinamide nucleotide repair protein</fullName>
    </alternativeName>
    <domain>
        <recommendedName>
            <fullName evidence="19">ADP-dependent (S)-NAD(P)H-hydrate dehydratase</fullName>
            <ecNumber evidence="19">4.2.1.136</ecNumber>
        </recommendedName>
        <alternativeName>
            <fullName evidence="19">ADP-dependent NAD(P)HX dehydratase</fullName>
        </alternativeName>
    </domain>
    <domain>
        <recommendedName>
            <fullName evidence="19">NAD(P)H-hydrate epimerase</fullName>
            <ecNumber evidence="19">5.1.99.6</ecNumber>
        </recommendedName>
    </domain>
</protein>
<evidence type="ECO:0000256" key="3">
    <source>
        <dbReference type="ARBA" id="ARBA00006001"/>
    </source>
</evidence>
<dbReference type="PROSITE" id="PS01050">
    <property type="entry name" value="YJEF_C_2"/>
    <property type="match status" value="1"/>
</dbReference>
<sequence>MYLVNARQMREMDRFAIEKIGIPSIVLMETAGQAVAQEVEQRYPQARLVVIAGHGNNGGDAFVLSRHLQNRGFAVNTWLVGSEEKMTADTAIAYRALVQSRVHVQKLTPKSWNLFCRELSGADVIIDGLVGTGIKGSLREEAARVVMEINKRKDRAAIVSVDIPSGINADNGVISSVAVSADLTVTFACPRWGHFLFPGAGHCGRLIVRDIGIPAWVGEELGIKARLLQDEFISTLIPKRARHSHKGSYGHVLVIAGSQSYVGAPALTALGAIRSGAGMVTLALPESIQSMVVGLTPEAVYWPWADKAGSFAPHSWEALRATNQPRYDCVVVGPGLGHEVDIDWLKQVIDRTSGPLLLDADALNLLGQDLTLTENRMPVILTPHPGEIARIMKMTVQEVEENRQQIAVKFARQHRVYLVLKGTYSIIATPQGTCFVSPRGSSSLAKGGSGDVLSGMIASFINQTGDVLAGLQCAVYVHGMAGELMDEYSGGASDLGLWIGQALQALAQKDRDNHTL</sequence>
<feature type="domain" description="YjeF C-terminal" evidence="20">
    <location>
        <begin position="229"/>
        <end position="506"/>
    </location>
</feature>
<proteinExistence type="inferred from homology"/>
<comment type="catalytic activity">
    <reaction evidence="1 18 19">
        <text>(6R)-NADHX = (6S)-NADHX</text>
        <dbReference type="Rhea" id="RHEA:32215"/>
        <dbReference type="ChEBI" id="CHEBI:64074"/>
        <dbReference type="ChEBI" id="CHEBI:64075"/>
        <dbReference type="EC" id="5.1.99.6"/>
    </reaction>
</comment>
<evidence type="ECO:0000313" key="22">
    <source>
        <dbReference type="EMBL" id="RKD22608.1"/>
    </source>
</evidence>
<dbReference type="PIRSF" id="PIRSF017184">
    <property type="entry name" value="Nnr"/>
    <property type="match status" value="1"/>
</dbReference>
<evidence type="ECO:0000256" key="7">
    <source>
        <dbReference type="ARBA" id="ARBA00022840"/>
    </source>
</evidence>
<keyword evidence="11 18" id="KW-0413">Isomerase</keyword>
<feature type="binding site" evidence="18">
    <location>
        <begin position="131"/>
        <end position="137"/>
    </location>
    <ligand>
        <name>(6S)-NADPHX</name>
        <dbReference type="ChEBI" id="CHEBI:64076"/>
    </ligand>
</feature>
<dbReference type="InterPro" id="IPR017953">
    <property type="entry name" value="Carbohydrate_kinase_pred_CS"/>
</dbReference>
<dbReference type="GO" id="GO:0110051">
    <property type="term" value="P:metabolite repair"/>
    <property type="evidence" value="ECO:0007669"/>
    <property type="project" value="TreeGrafter"/>
</dbReference>